<feature type="compositionally biased region" description="Polar residues" evidence="10">
    <location>
        <begin position="802"/>
        <end position="816"/>
    </location>
</feature>
<evidence type="ECO:0000256" key="5">
    <source>
        <dbReference type="ARBA" id="ARBA00023235"/>
    </source>
</evidence>
<protein>
    <recommendedName>
        <fullName evidence="7">DNA 3'-5' helicase</fullName>
        <ecNumber evidence="7">5.6.2.4</ecNumber>
    </recommendedName>
</protein>
<evidence type="ECO:0000256" key="4">
    <source>
        <dbReference type="ARBA" id="ARBA00022840"/>
    </source>
</evidence>
<dbReference type="GO" id="GO:0003677">
    <property type="term" value="F:DNA binding"/>
    <property type="evidence" value="ECO:0007669"/>
    <property type="project" value="InterPro"/>
</dbReference>
<accession>A0AAU7CRU9</accession>
<dbReference type="Gene3D" id="3.40.50.300">
    <property type="entry name" value="P-loop containing nucleotide triphosphate hydrolases"/>
    <property type="match status" value="4"/>
</dbReference>
<dbReference type="PANTHER" id="PTHR11070:SF23">
    <property type="entry name" value="RECBCD ENZYME SUBUNIT RECB"/>
    <property type="match status" value="1"/>
</dbReference>
<dbReference type="PROSITE" id="PS51257">
    <property type="entry name" value="PROKAR_LIPOPROTEIN"/>
    <property type="match status" value="1"/>
</dbReference>
<dbReference type="GO" id="GO:0043138">
    <property type="term" value="F:3'-5' DNA helicase activity"/>
    <property type="evidence" value="ECO:0007669"/>
    <property type="project" value="UniProtKB-EC"/>
</dbReference>
<evidence type="ECO:0000256" key="6">
    <source>
        <dbReference type="ARBA" id="ARBA00034617"/>
    </source>
</evidence>
<dbReference type="SUPFAM" id="SSF52540">
    <property type="entry name" value="P-loop containing nucleoside triphosphate hydrolases"/>
    <property type="match status" value="1"/>
</dbReference>
<name>A0AAU7CRU9_9BACT</name>
<evidence type="ECO:0000313" key="13">
    <source>
        <dbReference type="EMBL" id="XBH07743.1"/>
    </source>
</evidence>
<feature type="binding site" evidence="9">
    <location>
        <begin position="27"/>
        <end position="34"/>
    </location>
    <ligand>
        <name>ATP</name>
        <dbReference type="ChEBI" id="CHEBI:30616"/>
    </ligand>
</feature>
<gene>
    <name evidence="13" type="ORF">V5E97_17430</name>
</gene>
<dbReference type="GO" id="GO:0009338">
    <property type="term" value="C:exodeoxyribonuclease V complex"/>
    <property type="evidence" value="ECO:0007669"/>
    <property type="project" value="TreeGrafter"/>
</dbReference>
<dbReference type="InterPro" id="IPR014016">
    <property type="entry name" value="UvrD-like_ATP-bd"/>
</dbReference>
<evidence type="ECO:0000256" key="10">
    <source>
        <dbReference type="SAM" id="MobiDB-lite"/>
    </source>
</evidence>
<dbReference type="EC" id="5.6.2.4" evidence="7"/>
<keyword evidence="3 9" id="KW-0347">Helicase</keyword>
<dbReference type="Pfam" id="PF13361">
    <property type="entry name" value="UvrD_C"/>
    <property type="match status" value="2"/>
</dbReference>
<dbReference type="Gene3D" id="1.10.486.10">
    <property type="entry name" value="PCRA, domain 4"/>
    <property type="match status" value="1"/>
</dbReference>
<dbReference type="InterPro" id="IPR000212">
    <property type="entry name" value="DNA_helicase_UvrD/REP"/>
</dbReference>
<dbReference type="GO" id="GO:0005829">
    <property type="term" value="C:cytosol"/>
    <property type="evidence" value="ECO:0007669"/>
    <property type="project" value="TreeGrafter"/>
</dbReference>
<sequence length="1134" mass="126427">MSTSDPRLSEQQASPLAAEGTSVALSAGAGCGKTTVLTARFLDDLDGPDARPLSSIVALTFTEKAARELRQRIRQQCREKIAAGDNPTYWRAILRGLEAASIGTFHEFCGQWLRQHAVEAGIDPDFLILDVAVAGAIRDEALAKCLRQWLAAQDPDLIELAVEYGLGRLRQGIANLLPFVDSSSGSLNEWKDRSAAEVVAIWEDVWRREGRPLLARKMIQTASQCLEILSRHESAHPLMRERRAFLLENLPALEANSDREEWLLAIREQAMVQGAGAKKHWASPEIHEIVVANFKSMRDAIDKYLSKYQWDEAVTFEAAQQGLRLARLALRARQAYDSAKRSRGGLDFDDLLTMTLDLLRRLPDGSQADSSIAPAIERLLVDEFQDTDPIQSEILERLASPGALSGRLFLVGDFKQSIYRFRGAQPEIFQEIRERFPVAGRHALTENFRSVPEILHFVNALFASTFPGAETALSPRVVSVNRPDQPAIEFLWATEPEADLSVATHSTAHDRRTLEARWLARRLRQRMEAGWKVRDRTTREIRDAHPGDVAFLFRAMTDLGPYEAALDEEGFDYHTVGGAAFYIQQEITDIINVLSTLEDPFDQLALAGTLRSPFFCLSDDGLFWLTTSRSDLVEGLEDADHIDDLSDLDRRQACRARDLLTRWRGFKDREPIAMLLNRVLDESGYEAALLGESLGPRKRANARKLVRMARRFDQQRGMPLAAFVARLRADLKRPPREEQAATTDEEGNSIRLMSIHQAKGLEFPIVVLPDLNRKPASHLDSTAYHPVLGPLVRPSRDPGSDPTATTESAAESNPGQSLGWLTYQSLEQHADEAESLRLLYVATTRARDALILSSALSATDKATSPAMSLLDKRFDRETGQSRVELPEGWIMPSIRVTMESPPSSSEPKKKGAWRLPLIETAEAIEQTEEVFEPASVLIEHRPRYVELTPGSGPGIESSKVRLDRLTRIALADPGLPRARELAKFATQIIRHHDPMLPSRLLVQLLGRLKAWSRGPIASALAGAVLLHQDLDWTIAWPPNTTDPTIFHGKIDLLFRDQTGGLQIVNIRSPGEAVARDRLQLRLSLHAAQEMDLGPIRLGWRLSLGEEASWRSEADFAPTSIEQAIRSYFSVGSGD</sequence>
<evidence type="ECO:0000259" key="11">
    <source>
        <dbReference type="PROSITE" id="PS51198"/>
    </source>
</evidence>
<proteinExistence type="predicted"/>
<evidence type="ECO:0000256" key="8">
    <source>
        <dbReference type="ARBA" id="ARBA00048988"/>
    </source>
</evidence>
<dbReference type="PANTHER" id="PTHR11070">
    <property type="entry name" value="UVRD / RECB / PCRA DNA HELICASE FAMILY MEMBER"/>
    <property type="match status" value="1"/>
</dbReference>
<feature type="domain" description="UvrD-like helicase C-terminal" evidence="12">
    <location>
        <begin position="468"/>
        <end position="760"/>
    </location>
</feature>
<dbReference type="GO" id="GO:0005524">
    <property type="term" value="F:ATP binding"/>
    <property type="evidence" value="ECO:0007669"/>
    <property type="project" value="UniProtKB-UniRule"/>
</dbReference>
<organism evidence="13">
    <name type="scientific">Singulisphaera sp. Ch08</name>
    <dbReference type="NCBI Taxonomy" id="3120278"/>
    <lineage>
        <taxon>Bacteria</taxon>
        <taxon>Pseudomonadati</taxon>
        <taxon>Planctomycetota</taxon>
        <taxon>Planctomycetia</taxon>
        <taxon>Isosphaerales</taxon>
        <taxon>Isosphaeraceae</taxon>
        <taxon>Singulisphaera</taxon>
    </lineage>
</organism>
<dbReference type="EMBL" id="CP155447">
    <property type="protein sequence ID" value="XBH07743.1"/>
    <property type="molecule type" value="Genomic_DNA"/>
</dbReference>
<dbReference type="InterPro" id="IPR027417">
    <property type="entry name" value="P-loop_NTPase"/>
</dbReference>
<dbReference type="AlphaFoldDB" id="A0AAU7CRU9"/>
<dbReference type="GO" id="GO:0000725">
    <property type="term" value="P:recombinational repair"/>
    <property type="evidence" value="ECO:0007669"/>
    <property type="project" value="TreeGrafter"/>
</dbReference>
<dbReference type="RefSeq" id="WP_406700582.1">
    <property type="nucleotide sequence ID" value="NZ_CP155447.1"/>
</dbReference>
<feature type="region of interest" description="Disordered" evidence="10">
    <location>
        <begin position="780"/>
        <end position="817"/>
    </location>
</feature>
<evidence type="ECO:0000256" key="7">
    <source>
        <dbReference type="ARBA" id="ARBA00034808"/>
    </source>
</evidence>
<evidence type="ECO:0000256" key="1">
    <source>
        <dbReference type="ARBA" id="ARBA00022741"/>
    </source>
</evidence>
<dbReference type="PROSITE" id="PS51198">
    <property type="entry name" value="UVRD_HELICASE_ATP_BIND"/>
    <property type="match status" value="1"/>
</dbReference>
<reference evidence="13" key="1">
    <citation type="submission" date="2024-05" db="EMBL/GenBank/DDBJ databases">
        <title>Planctomycetes of the genus Singulisphaera possess chitinolytic capabilities.</title>
        <authorList>
            <person name="Ivanova A."/>
        </authorList>
    </citation>
    <scope>NUCLEOTIDE SEQUENCE</scope>
    <source>
        <strain evidence="13">Ch08T</strain>
    </source>
</reference>
<feature type="domain" description="UvrD-like helicase ATP-binding" evidence="11">
    <location>
        <begin position="6"/>
        <end position="451"/>
    </location>
</feature>
<dbReference type="PROSITE" id="PS51217">
    <property type="entry name" value="UVRD_HELICASE_CTER"/>
    <property type="match status" value="1"/>
</dbReference>
<keyword evidence="4 9" id="KW-0067">ATP-binding</keyword>
<keyword evidence="1 9" id="KW-0547">Nucleotide-binding</keyword>
<comment type="catalytic activity">
    <reaction evidence="8">
        <text>ATP + H2O = ADP + phosphate + H(+)</text>
        <dbReference type="Rhea" id="RHEA:13065"/>
        <dbReference type="ChEBI" id="CHEBI:15377"/>
        <dbReference type="ChEBI" id="CHEBI:15378"/>
        <dbReference type="ChEBI" id="CHEBI:30616"/>
        <dbReference type="ChEBI" id="CHEBI:43474"/>
        <dbReference type="ChEBI" id="CHEBI:456216"/>
        <dbReference type="EC" id="5.6.2.4"/>
    </reaction>
</comment>
<keyword evidence="5" id="KW-0413">Isomerase</keyword>
<evidence type="ECO:0000256" key="2">
    <source>
        <dbReference type="ARBA" id="ARBA00022801"/>
    </source>
</evidence>
<evidence type="ECO:0000259" key="12">
    <source>
        <dbReference type="PROSITE" id="PS51217"/>
    </source>
</evidence>
<dbReference type="Pfam" id="PF00580">
    <property type="entry name" value="UvrD-helicase"/>
    <property type="match status" value="1"/>
</dbReference>
<dbReference type="GO" id="GO:0016787">
    <property type="term" value="F:hydrolase activity"/>
    <property type="evidence" value="ECO:0007669"/>
    <property type="project" value="UniProtKB-UniRule"/>
</dbReference>
<evidence type="ECO:0000256" key="9">
    <source>
        <dbReference type="PROSITE-ProRule" id="PRU00560"/>
    </source>
</evidence>
<evidence type="ECO:0000256" key="3">
    <source>
        <dbReference type="ARBA" id="ARBA00022806"/>
    </source>
</evidence>
<keyword evidence="2 9" id="KW-0378">Hydrolase</keyword>
<comment type="catalytic activity">
    <reaction evidence="6">
        <text>Couples ATP hydrolysis with the unwinding of duplex DNA by translocating in the 3'-5' direction.</text>
        <dbReference type="EC" id="5.6.2.4"/>
    </reaction>
</comment>
<dbReference type="InterPro" id="IPR014017">
    <property type="entry name" value="DNA_helicase_UvrD-like_C"/>
</dbReference>